<proteinExistence type="predicted"/>
<reference evidence="2" key="1">
    <citation type="journal article" date="1997" name="Nucleic Acids Res.">
        <title>tRNAscan-SE: a program for improved detection of transfer RNA genes in genomic sequence.</title>
        <authorList>
            <person name="Lowe T.M."/>
            <person name="Eddy S.R."/>
        </authorList>
    </citation>
    <scope>NUCLEOTIDE SEQUENCE [LARGE SCALE GENOMIC DNA]</scope>
    <source>
        <strain evidence="2">r\B97-61/B2</strain>
    </source>
</reference>
<sequence length="113" mass="12904">MGDRVFLKVSPTEGIMGFDKKGKLTLRYTGPFKILERVGAVAYRLVLPLDLSSSHLVFHVFMLRKYNLNPSHMICYEEIHLGDDLSYEEVPVQILDIQVKQLRTKDVALVKGL</sequence>
<name>A0AB32WEH4_THECC</name>
<dbReference type="Proteomes" id="UP000694886">
    <property type="component" value="Chromosome 5"/>
</dbReference>
<reference evidence="3" key="2">
    <citation type="submission" date="2025-08" db="UniProtKB">
        <authorList>
            <consortium name="RefSeq"/>
        </authorList>
    </citation>
    <scope>IDENTIFICATION</scope>
</reference>
<dbReference type="KEGG" id="tcc:108661954"/>
<dbReference type="Gramene" id="Tc05v2_t010590.1">
    <property type="protein sequence ID" value="Tc05v2_p010590.1"/>
    <property type="gene ID" value="Tc05v2_g010590"/>
</dbReference>
<protein>
    <submittedName>
        <fullName evidence="3">Uncharacterized protein LOC108661954</fullName>
    </submittedName>
</protein>
<organism evidence="2 3">
    <name type="scientific">Theobroma cacao</name>
    <name type="common">Cacao</name>
    <name type="synonym">Cocoa</name>
    <dbReference type="NCBI Taxonomy" id="3641"/>
    <lineage>
        <taxon>Eukaryota</taxon>
        <taxon>Viridiplantae</taxon>
        <taxon>Streptophyta</taxon>
        <taxon>Embryophyta</taxon>
        <taxon>Tracheophyta</taxon>
        <taxon>Spermatophyta</taxon>
        <taxon>Magnoliopsida</taxon>
        <taxon>eudicotyledons</taxon>
        <taxon>Gunneridae</taxon>
        <taxon>Pentapetalae</taxon>
        <taxon>rosids</taxon>
        <taxon>malvids</taxon>
        <taxon>Malvales</taxon>
        <taxon>Malvaceae</taxon>
        <taxon>Byttnerioideae</taxon>
        <taxon>Theobroma</taxon>
    </lineage>
</organism>
<feature type="domain" description="Tf2-1-like SH3-like" evidence="1">
    <location>
        <begin position="2"/>
        <end position="66"/>
    </location>
</feature>
<dbReference type="PANTHER" id="PTHR46148">
    <property type="entry name" value="CHROMO DOMAIN-CONTAINING PROTEIN"/>
    <property type="match status" value="1"/>
</dbReference>
<dbReference type="PANTHER" id="PTHR46148:SF60">
    <property type="entry name" value="CHROMO DOMAIN-CONTAINING PROTEIN"/>
    <property type="match status" value="1"/>
</dbReference>
<gene>
    <name evidence="3" type="primary">LOC108661954</name>
</gene>
<dbReference type="Pfam" id="PF24626">
    <property type="entry name" value="SH3_Tf2-1"/>
    <property type="match status" value="1"/>
</dbReference>
<dbReference type="RefSeq" id="XP_017976438.1">
    <property type="nucleotide sequence ID" value="XM_018120949.1"/>
</dbReference>
<accession>A0AB32WEH4</accession>
<dbReference type="InterPro" id="IPR056924">
    <property type="entry name" value="SH3_Tf2-1"/>
</dbReference>
<dbReference type="GeneID" id="108661954"/>
<evidence type="ECO:0000313" key="3">
    <source>
        <dbReference type="RefSeq" id="XP_017976438.1"/>
    </source>
</evidence>
<dbReference type="AlphaFoldDB" id="A0AB32WEH4"/>
<evidence type="ECO:0000259" key="1">
    <source>
        <dbReference type="Pfam" id="PF24626"/>
    </source>
</evidence>
<evidence type="ECO:0000313" key="2">
    <source>
        <dbReference type="Proteomes" id="UP000694886"/>
    </source>
</evidence>